<comment type="pathway">
    <text evidence="6">Amino-acid biosynthesis; L-histidine biosynthesis; L-histidine from 5-phospho-alpha-D-ribose 1-diphosphate: step 7/9.</text>
</comment>
<dbReference type="InterPro" id="IPR015422">
    <property type="entry name" value="PyrdxlP-dep_Trfase_small"/>
</dbReference>
<name>A0A9D1Z5P3_9FIRM</name>
<feature type="modified residue" description="N6-(pyridoxal phosphate)lysine" evidence="6">
    <location>
        <position position="211"/>
    </location>
</feature>
<comment type="similarity">
    <text evidence="6">Belongs to the class-II pyridoxal-phosphate-dependent aminotransferase family. Histidinol-phosphate aminotransferase subfamily.</text>
</comment>
<keyword evidence="5 6" id="KW-0663">Pyridoxal phosphate</keyword>
<dbReference type="GO" id="GO:0004400">
    <property type="term" value="F:histidinol-phosphate transaminase activity"/>
    <property type="evidence" value="ECO:0007669"/>
    <property type="project" value="UniProtKB-UniRule"/>
</dbReference>
<dbReference type="InterPro" id="IPR005861">
    <property type="entry name" value="HisP_aminotrans"/>
</dbReference>
<dbReference type="PANTHER" id="PTHR43643">
    <property type="entry name" value="HISTIDINOL-PHOSPHATE AMINOTRANSFERASE 2"/>
    <property type="match status" value="1"/>
</dbReference>
<evidence type="ECO:0000256" key="6">
    <source>
        <dbReference type="HAMAP-Rule" id="MF_01023"/>
    </source>
</evidence>
<dbReference type="InterPro" id="IPR015421">
    <property type="entry name" value="PyrdxlP-dep_Trfase_major"/>
</dbReference>
<comment type="catalytic activity">
    <reaction evidence="6">
        <text>L-histidinol phosphate + 2-oxoglutarate = 3-(imidazol-4-yl)-2-oxopropyl phosphate + L-glutamate</text>
        <dbReference type="Rhea" id="RHEA:23744"/>
        <dbReference type="ChEBI" id="CHEBI:16810"/>
        <dbReference type="ChEBI" id="CHEBI:29985"/>
        <dbReference type="ChEBI" id="CHEBI:57766"/>
        <dbReference type="ChEBI" id="CHEBI:57980"/>
        <dbReference type="EC" id="2.6.1.9"/>
    </reaction>
</comment>
<dbReference type="NCBIfam" id="TIGR01141">
    <property type="entry name" value="hisC"/>
    <property type="match status" value="1"/>
</dbReference>
<keyword evidence="3 6" id="KW-0032">Aminotransferase</keyword>
<dbReference type="InterPro" id="IPR004839">
    <property type="entry name" value="Aminotransferase_I/II_large"/>
</dbReference>
<dbReference type="EC" id="2.6.1.9" evidence="6"/>
<evidence type="ECO:0000313" key="9">
    <source>
        <dbReference type="Proteomes" id="UP000886824"/>
    </source>
</evidence>
<dbReference type="InterPro" id="IPR015424">
    <property type="entry name" value="PyrdxlP-dep_Trfase"/>
</dbReference>
<dbReference type="AlphaFoldDB" id="A0A9D1Z5P3"/>
<evidence type="ECO:0000313" key="8">
    <source>
        <dbReference type="EMBL" id="HIY73705.1"/>
    </source>
</evidence>
<organism evidence="8 9">
    <name type="scientific">Candidatus Intestinimonas merdavium</name>
    <dbReference type="NCBI Taxonomy" id="2838622"/>
    <lineage>
        <taxon>Bacteria</taxon>
        <taxon>Bacillati</taxon>
        <taxon>Bacillota</taxon>
        <taxon>Clostridia</taxon>
        <taxon>Eubacteriales</taxon>
        <taxon>Intestinimonas</taxon>
    </lineage>
</organism>
<keyword evidence="4 6" id="KW-0808">Transferase</keyword>
<keyword evidence="6" id="KW-0028">Amino-acid biosynthesis</keyword>
<dbReference type="SUPFAM" id="SSF53383">
    <property type="entry name" value="PLP-dependent transferases"/>
    <property type="match status" value="1"/>
</dbReference>
<keyword evidence="6" id="KW-0368">Histidine biosynthesis</keyword>
<dbReference type="GO" id="GO:0000105">
    <property type="term" value="P:L-histidine biosynthetic process"/>
    <property type="evidence" value="ECO:0007669"/>
    <property type="project" value="UniProtKB-UniRule"/>
</dbReference>
<evidence type="ECO:0000256" key="1">
    <source>
        <dbReference type="ARBA" id="ARBA00001933"/>
    </source>
</evidence>
<dbReference type="CDD" id="cd00609">
    <property type="entry name" value="AAT_like"/>
    <property type="match status" value="1"/>
</dbReference>
<reference evidence="8" key="2">
    <citation type="submission" date="2021-04" db="EMBL/GenBank/DDBJ databases">
        <authorList>
            <person name="Gilroy R."/>
        </authorList>
    </citation>
    <scope>NUCLEOTIDE SEQUENCE</scope>
    <source>
        <strain evidence="8">CHK33-7979</strain>
    </source>
</reference>
<dbReference type="PANTHER" id="PTHR43643:SF3">
    <property type="entry name" value="HISTIDINOL-PHOSPHATE AMINOTRANSFERASE"/>
    <property type="match status" value="1"/>
</dbReference>
<dbReference type="Gene3D" id="3.90.1150.10">
    <property type="entry name" value="Aspartate Aminotransferase, domain 1"/>
    <property type="match status" value="1"/>
</dbReference>
<comment type="caution">
    <text evidence="8">The sequence shown here is derived from an EMBL/GenBank/DDBJ whole genome shotgun (WGS) entry which is preliminary data.</text>
</comment>
<comment type="subunit">
    <text evidence="2 6">Homodimer.</text>
</comment>
<accession>A0A9D1Z5P3</accession>
<evidence type="ECO:0000256" key="5">
    <source>
        <dbReference type="ARBA" id="ARBA00022898"/>
    </source>
</evidence>
<dbReference type="EMBL" id="DXCX01000074">
    <property type="protein sequence ID" value="HIY73705.1"/>
    <property type="molecule type" value="Genomic_DNA"/>
</dbReference>
<proteinExistence type="inferred from homology"/>
<sequence length="357" mass="39401">MKKYWSRRIRDMVPYVPGEQPKDRVFIKLNTNENPYPPSPKALEALREAADDRLRLYPDPECAQLRSAIAAAHNLSPEQVFPGNGSDEVLAFCFQAFFDPDRPVCFADITYTFYAVYAEYFGLNAKLIPLEEDFALPVAPFCGGDSGGVVLANPNAPTGLEVKREDIVRILESNPQAVVLVDEAYIDFGGRSADTLVGRYDNLVVVRTLSKGHGLAGMRVGYALGHPDLMAALRCVRDSINSYTVDRAAQAAAAASIADAAYFEAQAAKVSATRDRAAAQLRELGFVVTDSKANFLFVHHPRVPAKALLDGLRQQGILVRWFDRPRISDHLRITVGTDEEMDALYHSLKKLTEEPQA</sequence>
<evidence type="ECO:0000256" key="4">
    <source>
        <dbReference type="ARBA" id="ARBA00022679"/>
    </source>
</evidence>
<evidence type="ECO:0000256" key="2">
    <source>
        <dbReference type="ARBA" id="ARBA00011738"/>
    </source>
</evidence>
<comment type="cofactor">
    <cofactor evidence="1 6">
        <name>pyridoxal 5'-phosphate</name>
        <dbReference type="ChEBI" id="CHEBI:597326"/>
    </cofactor>
</comment>
<dbReference type="Gene3D" id="3.40.640.10">
    <property type="entry name" value="Type I PLP-dependent aspartate aminotransferase-like (Major domain)"/>
    <property type="match status" value="1"/>
</dbReference>
<protein>
    <recommendedName>
        <fullName evidence="6">Histidinol-phosphate aminotransferase</fullName>
        <ecNumber evidence="6">2.6.1.9</ecNumber>
    </recommendedName>
    <alternativeName>
        <fullName evidence="6">Imidazole acetol-phosphate transaminase</fullName>
    </alternativeName>
</protein>
<evidence type="ECO:0000259" key="7">
    <source>
        <dbReference type="Pfam" id="PF00155"/>
    </source>
</evidence>
<dbReference type="GO" id="GO:0030170">
    <property type="term" value="F:pyridoxal phosphate binding"/>
    <property type="evidence" value="ECO:0007669"/>
    <property type="project" value="InterPro"/>
</dbReference>
<feature type="domain" description="Aminotransferase class I/classII large" evidence="7">
    <location>
        <begin position="26"/>
        <end position="347"/>
    </location>
</feature>
<dbReference type="InterPro" id="IPR050106">
    <property type="entry name" value="HistidinolP_aminotransfase"/>
</dbReference>
<evidence type="ECO:0000256" key="3">
    <source>
        <dbReference type="ARBA" id="ARBA00022576"/>
    </source>
</evidence>
<gene>
    <name evidence="6" type="primary">hisC</name>
    <name evidence="8" type="ORF">H9826_07010</name>
</gene>
<dbReference type="Pfam" id="PF00155">
    <property type="entry name" value="Aminotran_1_2"/>
    <property type="match status" value="1"/>
</dbReference>
<reference evidence="8" key="1">
    <citation type="journal article" date="2021" name="PeerJ">
        <title>Extensive microbial diversity within the chicken gut microbiome revealed by metagenomics and culture.</title>
        <authorList>
            <person name="Gilroy R."/>
            <person name="Ravi A."/>
            <person name="Getino M."/>
            <person name="Pursley I."/>
            <person name="Horton D.L."/>
            <person name="Alikhan N.F."/>
            <person name="Baker D."/>
            <person name="Gharbi K."/>
            <person name="Hall N."/>
            <person name="Watson M."/>
            <person name="Adriaenssens E.M."/>
            <person name="Foster-Nyarko E."/>
            <person name="Jarju S."/>
            <person name="Secka A."/>
            <person name="Antonio M."/>
            <person name="Oren A."/>
            <person name="Chaudhuri R.R."/>
            <person name="La Ragione R."/>
            <person name="Hildebrand F."/>
            <person name="Pallen M.J."/>
        </authorList>
    </citation>
    <scope>NUCLEOTIDE SEQUENCE</scope>
    <source>
        <strain evidence="8">CHK33-7979</strain>
    </source>
</reference>
<dbReference type="HAMAP" id="MF_01023">
    <property type="entry name" value="HisC_aminotrans_2"/>
    <property type="match status" value="1"/>
</dbReference>
<dbReference type="Proteomes" id="UP000886824">
    <property type="component" value="Unassembled WGS sequence"/>
</dbReference>